<dbReference type="AlphaFoldDB" id="A0A0G1I9M7"/>
<dbReference type="CDD" id="cd02976">
    <property type="entry name" value="NrdH"/>
    <property type="match status" value="1"/>
</dbReference>
<dbReference type="InterPro" id="IPR051548">
    <property type="entry name" value="Grx-like_ET"/>
</dbReference>
<reference evidence="2 3" key="1">
    <citation type="journal article" date="2015" name="Nature">
        <title>rRNA introns, odd ribosomes, and small enigmatic genomes across a large radiation of phyla.</title>
        <authorList>
            <person name="Brown C.T."/>
            <person name="Hug L.A."/>
            <person name="Thomas B.C."/>
            <person name="Sharon I."/>
            <person name="Castelle C.J."/>
            <person name="Singh A."/>
            <person name="Wilkins M.J."/>
            <person name="Williams K.H."/>
            <person name="Banfield J.F."/>
        </authorList>
    </citation>
    <scope>NUCLEOTIDE SEQUENCE [LARGE SCALE GENOMIC DNA]</scope>
</reference>
<comment type="caution">
    <text evidence="2">The sequence shown here is derived from an EMBL/GenBank/DDBJ whole genome shotgun (WGS) entry which is preliminary data.</text>
</comment>
<name>A0A0G1I9M7_9BACT</name>
<dbReference type="Proteomes" id="UP000033977">
    <property type="component" value="Unassembled WGS sequence"/>
</dbReference>
<dbReference type="PROSITE" id="PS51354">
    <property type="entry name" value="GLUTAREDOXIN_2"/>
    <property type="match status" value="1"/>
</dbReference>
<dbReference type="GO" id="GO:0045454">
    <property type="term" value="P:cell redox homeostasis"/>
    <property type="evidence" value="ECO:0007669"/>
    <property type="project" value="TreeGrafter"/>
</dbReference>
<organism evidence="2 3">
    <name type="scientific">Candidatus Giovannonibacteria bacterium GW2011_GWB1_44_23</name>
    <dbReference type="NCBI Taxonomy" id="1618652"/>
    <lineage>
        <taxon>Bacteria</taxon>
        <taxon>Candidatus Giovannoniibacteriota</taxon>
    </lineage>
</organism>
<protein>
    <recommendedName>
        <fullName evidence="1">Glutaredoxin domain-containing protein</fullName>
    </recommendedName>
</protein>
<dbReference type="PANTHER" id="PTHR34386">
    <property type="entry name" value="GLUTAREDOXIN"/>
    <property type="match status" value="1"/>
</dbReference>
<evidence type="ECO:0000313" key="2">
    <source>
        <dbReference type="EMBL" id="KKT56116.1"/>
    </source>
</evidence>
<sequence length="78" mass="8825">MKKVSIYSTPWCVYCKMAKKFFEANKINFEEHDVASDAKSRDEMIKKTGQMGVPVIDVGGKIVIGFDQLKLKELLGLK</sequence>
<proteinExistence type="predicted"/>
<evidence type="ECO:0000259" key="1">
    <source>
        <dbReference type="Pfam" id="PF00462"/>
    </source>
</evidence>
<dbReference type="EMBL" id="LCIN01000018">
    <property type="protein sequence ID" value="KKT56116.1"/>
    <property type="molecule type" value="Genomic_DNA"/>
</dbReference>
<dbReference type="Gene3D" id="3.40.30.10">
    <property type="entry name" value="Glutaredoxin"/>
    <property type="match status" value="1"/>
</dbReference>
<dbReference type="SUPFAM" id="SSF52833">
    <property type="entry name" value="Thioredoxin-like"/>
    <property type="match status" value="1"/>
</dbReference>
<evidence type="ECO:0000313" key="3">
    <source>
        <dbReference type="Proteomes" id="UP000033977"/>
    </source>
</evidence>
<dbReference type="InterPro" id="IPR002109">
    <property type="entry name" value="Glutaredoxin"/>
</dbReference>
<dbReference type="GO" id="GO:0009055">
    <property type="term" value="F:electron transfer activity"/>
    <property type="evidence" value="ECO:0007669"/>
    <property type="project" value="TreeGrafter"/>
</dbReference>
<dbReference type="NCBIfam" id="TIGR02196">
    <property type="entry name" value="GlrX_YruB"/>
    <property type="match status" value="1"/>
</dbReference>
<feature type="domain" description="Glutaredoxin" evidence="1">
    <location>
        <begin position="4"/>
        <end position="63"/>
    </location>
</feature>
<accession>A0A0G1I9M7</accession>
<dbReference type="PANTHER" id="PTHR34386:SF1">
    <property type="entry name" value="GLUTAREDOXIN-LIKE PROTEIN NRDH"/>
    <property type="match status" value="1"/>
</dbReference>
<gene>
    <name evidence="2" type="ORF">UW49_C0018G0023</name>
</gene>
<dbReference type="Pfam" id="PF00462">
    <property type="entry name" value="Glutaredoxin"/>
    <property type="match status" value="1"/>
</dbReference>
<dbReference type="InterPro" id="IPR011911">
    <property type="entry name" value="GlrX_YruB"/>
</dbReference>
<dbReference type="InterPro" id="IPR036249">
    <property type="entry name" value="Thioredoxin-like_sf"/>
</dbReference>